<feature type="compositionally biased region" description="Basic and acidic residues" evidence="1">
    <location>
        <begin position="7"/>
        <end position="28"/>
    </location>
</feature>
<organism evidence="2 3">
    <name type="scientific">Racocetra fulgida</name>
    <dbReference type="NCBI Taxonomy" id="60492"/>
    <lineage>
        <taxon>Eukaryota</taxon>
        <taxon>Fungi</taxon>
        <taxon>Fungi incertae sedis</taxon>
        <taxon>Mucoromycota</taxon>
        <taxon>Glomeromycotina</taxon>
        <taxon>Glomeromycetes</taxon>
        <taxon>Diversisporales</taxon>
        <taxon>Gigasporaceae</taxon>
        <taxon>Racocetra</taxon>
    </lineage>
</organism>
<proteinExistence type="predicted"/>
<feature type="region of interest" description="Disordered" evidence="1">
    <location>
        <begin position="1"/>
        <end position="28"/>
    </location>
</feature>
<dbReference type="Proteomes" id="UP000789396">
    <property type="component" value="Unassembled WGS sequence"/>
</dbReference>
<gene>
    <name evidence="2" type="ORF">RFULGI_LOCUS11629</name>
</gene>
<dbReference type="AlphaFoldDB" id="A0A9N9I8C1"/>
<name>A0A9N9I8C1_9GLOM</name>
<dbReference type="OrthoDB" id="2432705at2759"/>
<evidence type="ECO:0000256" key="1">
    <source>
        <dbReference type="SAM" id="MobiDB-lite"/>
    </source>
</evidence>
<reference evidence="2" key="1">
    <citation type="submission" date="2021-06" db="EMBL/GenBank/DDBJ databases">
        <authorList>
            <person name="Kallberg Y."/>
            <person name="Tangrot J."/>
            <person name="Rosling A."/>
        </authorList>
    </citation>
    <scope>NUCLEOTIDE SEQUENCE</scope>
    <source>
        <strain evidence="2">IN212</strain>
    </source>
</reference>
<evidence type="ECO:0000313" key="2">
    <source>
        <dbReference type="EMBL" id="CAG8723598.1"/>
    </source>
</evidence>
<evidence type="ECO:0000313" key="3">
    <source>
        <dbReference type="Proteomes" id="UP000789396"/>
    </source>
</evidence>
<keyword evidence="3" id="KW-1185">Reference proteome</keyword>
<protein>
    <submittedName>
        <fullName evidence="2">18219_t:CDS:1</fullName>
    </submittedName>
</protein>
<feature type="non-terminal residue" evidence="2">
    <location>
        <position position="1"/>
    </location>
</feature>
<sequence>MGNSIKAEQRRMDVNDENHRREMEHKQKELEFEKLKAELEQAYEKKKNELRDEVRKREIEAAKNKHELEKGKAMMEHHHKISELIMQIQQTKQQNGKDIIQTYLGTVNDLIQKNIDIHRQIFPLIDQINDEKYDKIPRDIKEAIHESIKKTLKGAMSPKEIMDYSKTLLNNLQLNHNEDLKQMLGTAIRHNLLSEGEVSYLLGETSKIE</sequence>
<comment type="caution">
    <text evidence="2">The sequence shown here is derived from an EMBL/GenBank/DDBJ whole genome shotgun (WGS) entry which is preliminary data.</text>
</comment>
<dbReference type="EMBL" id="CAJVPZ010025790">
    <property type="protein sequence ID" value="CAG8723598.1"/>
    <property type="molecule type" value="Genomic_DNA"/>
</dbReference>
<accession>A0A9N9I8C1</accession>